<dbReference type="NCBIfam" id="NF001824">
    <property type="entry name" value="PRK00558.1-5"/>
    <property type="match status" value="1"/>
</dbReference>
<dbReference type="InterPro" id="IPR035901">
    <property type="entry name" value="GIY-YIG_endonuc_sf"/>
</dbReference>
<evidence type="ECO:0000256" key="3">
    <source>
        <dbReference type="ARBA" id="ARBA00022769"/>
    </source>
</evidence>
<feature type="domain" description="UvrC family homology region profile" evidence="11">
    <location>
        <begin position="270"/>
        <end position="513"/>
    </location>
</feature>
<dbReference type="Pfam" id="PF12826">
    <property type="entry name" value="HHH_2"/>
    <property type="match status" value="1"/>
</dbReference>
<dbReference type="PROSITE" id="PS50165">
    <property type="entry name" value="UVRC"/>
    <property type="match status" value="1"/>
</dbReference>
<evidence type="ECO:0000259" key="10">
    <source>
        <dbReference type="PROSITE" id="PS50164"/>
    </source>
</evidence>
<evidence type="ECO:0000256" key="8">
    <source>
        <dbReference type="SAM" id="Coils"/>
    </source>
</evidence>
<comment type="subunit">
    <text evidence="7">Interacts with UvrB in an incision complex.</text>
</comment>
<dbReference type="InterPro" id="IPR001162">
    <property type="entry name" value="UvrC_RNase_H_dom"/>
</dbReference>
<dbReference type="PROSITE" id="PS50151">
    <property type="entry name" value="UVR"/>
    <property type="match status" value="1"/>
</dbReference>
<feature type="coiled-coil region" evidence="8">
    <location>
        <begin position="200"/>
        <end position="242"/>
    </location>
</feature>
<dbReference type="InterPro" id="IPR010994">
    <property type="entry name" value="RuvA_2-like"/>
</dbReference>
<dbReference type="Pfam" id="PF02151">
    <property type="entry name" value="UVR"/>
    <property type="match status" value="1"/>
</dbReference>
<reference evidence="12 13" key="1">
    <citation type="submission" date="2016-10" db="EMBL/GenBank/DDBJ databases">
        <authorList>
            <person name="de Groot N.N."/>
        </authorList>
    </citation>
    <scope>NUCLEOTIDE SEQUENCE [LARGE SCALE GENOMIC DNA]</scope>
    <source>
        <strain evidence="12 13">APO</strain>
    </source>
</reference>
<dbReference type="Gene3D" id="3.30.420.340">
    <property type="entry name" value="UvrC, RNAse H endonuclease domain"/>
    <property type="match status" value="1"/>
</dbReference>
<dbReference type="GO" id="GO:0003677">
    <property type="term" value="F:DNA binding"/>
    <property type="evidence" value="ECO:0007669"/>
    <property type="project" value="UniProtKB-UniRule"/>
</dbReference>
<dbReference type="SMART" id="SM00465">
    <property type="entry name" value="GIYc"/>
    <property type="match status" value="1"/>
</dbReference>
<comment type="subcellular location">
    <subcellularLocation>
        <location evidence="7">Cytoplasm</location>
    </subcellularLocation>
</comment>
<sequence>MDRINKERIKQMGEKEMLREKLDNLPKQPGVYIMKNNKKETIYVGKARSLRNRVRQYFTTAGQATPKVRAMMQHVTDFETIITDTEVEALILECNLIKENRPKYNVLLRDDKSYPYIKITNKEFFPRVFKTRQIMKDGSRYFGPYTDVGALNETLELIRQLFPIKRCNKKISQNSGKIDRPCLNFHLRQCLGPCQGKTHKEEYQEMIRQVTLLLDGKENKLLNELEQKMRQAAEEMQFEKAALFRDQWTALKKVTEKQKMDRGNELDQDVIALVRGNHESCVQVFSVRDGKIINQHHHFLKGEEQEESSKILASFLKLYYDNAPYIPIELLMAEEPADKELIEHWLTEKKGRKATIKTPQRGEKRKLVELVQKNANILIEQREKSRQKKESERIQALHEIAGMINLQQPPMLIEAIDISTTAGTEPVGVMVVFKDGISNKSGYRRFKIRNITTPDDPGSIYEVVKRRFKRGLNEAQEIADGNKEMDTSSFAYFPDLLLVDGGVGQISAALRALEECNVTIPVAGMVKDDRHRTSALLYEGTKYDLRAYKEVWRLLSKIQDEVHRFAIEFHRQRRSKVLTESELDSIVGIGEKSRRRLLEHFKGIQNLKKATYDEIKAVEGINTKQAEAVHYYFHKNG</sequence>
<accession>A0A1H3K1Z4</accession>
<evidence type="ECO:0000256" key="1">
    <source>
        <dbReference type="ARBA" id="ARBA00022490"/>
    </source>
</evidence>
<dbReference type="SUPFAM" id="SSF47781">
    <property type="entry name" value="RuvA domain 2-like"/>
    <property type="match status" value="1"/>
</dbReference>
<evidence type="ECO:0000256" key="2">
    <source>
        <dbReference type="ARBA" id="ARBA00022763"/>
    </source>
</evidence>
<keyword evidence="3 7" id="KW-0228">DNA excision</keyword>
<dbReference type="InterPro" id="IPR001943">
    <property type="entry name" value="UVR_dom"/>
</dbReference>
<dbReference type="SUPFAM" id="SSF82771">
    <property type="entry name" value="GIY-YIG endonuclease"/>
    <property type="match status" value="1"/>
</dbReference>
<dbReference type="SUPFAM" id="SSF46600">
    <property type="entry name" value="C-terminal UvrC-binding domain of UvrB"/>
    <property type="match status" value="1"/>
</dbReference>
<dbReference type="Gene3D" id="4.10.860.10">
    <property type="entry name" value="UVR domain"/>
    <property type="match status" value="1"/>
</dbReference>
<dbReference type="NCBIfam" id="TIGR00194">
    <property type="entry name" value="uvrC"/>
    <property type="match status" value="1"/>
</dbReference>
<dbReference type="Gene3D" id="1.10.150.20">
    <property type="entry name" value="5' to 3' exonuclease, C-terminal subdomain"/>
    <property type="match status" value="1"/>
</dbReference>
<dbReference type="InterPro" id="IPR036876">
    <property type="entry name" value="UVR_dom_sf"/>
</dbReference>
<dbReference type="Pfam" id="PF08459">
    <property type="entry name" value="UvrC_RNaseH_dom"/>
    <property type="match status" value="1"/>
</dbReference>
<dbReference type="OrthoDB" id="9804933at2"/>
<keyword evidence="1 7" id="KW-0963">Cytoplasm</keyword>
<comment type="similarity">
    <text evidence="7">Belongs to the UvrC family.</text>
</comment>
<proteinExistence type="inferred from homology"/>
<dbReference type="PROSITE" id="PS50164">
    <property type="entry name" value="GIY_YIG"/>
    <property type="match status" value="1"/>
</dbReference>
<feature type="domain" description="GIY-YIG" evidence="10">
    <location>
        <begin position="27"/>
        <end position="106"/>
    </location>
</feature>
<dbReference type="CDD" id="cd10434">
    <property type="entry name" value="GIY-YIG_UvrC_Cho"/>
    <property type="match status" value="1"/>
</dbReference>
<evidence type="ECO:0000259" key="9">
    <source>
        <dbReference type="PROSITE" id="PS50151"/>
    </source>
</evidence>
<keyword evidence="8" id="KW-0175">Coiled coil</keyword>
<dbReference type="InterPro" id="IPR041663">
    <property type="entry name" value="DisA/LigA_HHH"/>
</dbReference>
<dbReference type="GO" id="GO:0009381">
    <property type="term" value="F:excinuclease ABC activity"/>
    <property type="evidence" value="ECO:0007669"/>
    <property type="project" value="UniProtKB-UniRule"/>
</dbReference>
<evidence type="ECO:0000313" key="12">
    <source>
        <dbReference type="EMBL" id="SDY46240.1"/>
    </source>
</evidence>
<dbReference type="STRING" id="159292.SAMN05192546_102198"/>
<evidence type="ECO:0000259" key="11">
    <source>
        <dbReference type="PROSITE" id="PS50165"/>
    </source>
</evidence>
<keyword evidence="2 7" id="KW-0227">DNA damage</keyword>
<name>A0A1H3K1Z4_9FIRM</name>
<organism evidence="12 13">
    <name type="scientific">Tindallia californiensis</name>
    <dbReference type="NCBI Taxonomy" id="159292"/>
    <lineage>
        <taxon>Bacteria</taxon>
        <taxon>Bacillati</taxon>
        <taxon>Bacillota</taxon>
        <taxon>Clostridia</taxon>
        <taxon>Peptostreptococcales</taxon>
        <taxon>Tindalliaceae</taxon>
        <taxon>Tindallia</taxon>
    </lineage>
</organism>
<evidence type="ECO:0000313" key="13">
    <source>
        <dbReference type="Proteomes" id="UP000199230"/>
    </source>
</evidence>
<gene>
    <name evidence="7" type="primary">uvrC</name>
    <name evidence="12" type="ORF">SAMN05192546_102198</name>
</gene>
<keyword evidence="13" id="KW-1185">Reference proteome</keyword>
<dbReference type="GO" id="GO:0005737">
    <property type="term" value="C:cytoplasm"/>
    <property type="evidence" value="ECO:0007669"/>
    <property type="project" value="UniProtKB-SubCell"/>
</dbReference>
<protein>
    <recommendedName>
        <fullName evidence="7">UvrABC system protein C</fullName>
        <shortName evidence="7">Protein UvrC</shortName>
    </recommendedName>
    <alternativeName>
        <fullName evidence="7">Excinuclease ABC subunit C</fullName>
    </alternativeName>
</protein>
<dbReference type="Pfam" id="PF22920">
    <property type="entry name" value="UvrC_RNaseH"/>
    <property type="match status" value="1"/>
</dbReference>
<keyword evidence="5 7" id="KW-0234">DNA repair</keyword>
<keyword evidence="4 7" id="KW-0267">Excision nuclease</keyword>
<evidence type="ECO:0000256" key="6">
    <source>
        <dbReference type="ARBA" id="ARBA00023236"/>
    </source>
</evidence>
<keyword evidence="6 7" id="KW-0742">SOS response</keyword>
<dbReference type="InterPro" id="IPR004791">
    <property type="entry name" value="UvrC"/>
</dbReference>
<dbReference type="HAMAP" id="MF_00203">
    <property type="entry name" value="UvrC"/>
    <property type="match status" value="1"/>
</dbReference>
<dbReference type="InterPro" id="IPR000305">
    <property type="entry name" value="GIY-YIG_endonuc"/>
</dbReference>
<feature type="domain" description="UVR" evidence="9">
    <location>
        <begin position="219"/>
        <end position="254"/>
    </location>
</feature>
<dbReference type="EMBL" id="FNPV01000002">
    <property type="protein sequence ID" value="SDY46240.1"/>
    <property type="molecule type" value="Genomic_DNA"/>
</dbReference>
<evidence type="ECO:0000256" key="5">
    <source>
        <dbReference type="ARBA" id="ARBA00023204"/>
    </source>
</evidence>
<dbReference type="PANTHER" id="PTHR30562:SF1">
    <property type="entry name" value="UVRABC SYSTEM PROTEIN C"/>
    <property type="match status" value="1"/>
</dbReference>
<evidence type="ECO:0000256" key="4">
    <source>
        <dbReference type="ARBA" id="ARBA00022881"/>
    </source>
</evidence>
<comment type="function">
    <text evidence="7">The UvrABC repair system catalyzes the recognition and processing of DNA lesions. UvrC both incises the 5' and 3' sides of the lesion. The N-terminal half is responsible for the 3' incision and the C-terminal half is responsible for the 5' incision.</text>
</comment>
<dbReference type="FunFam" id="3.40.1440.10:FF:000001">
    <property type="entry name" value="UvrABC system protein C"/>
    <property type="match status" value="1"/>
</dbReference>
<dbReference type="RefSeq" id="WP_093311002.1">
    <property type="nucleotide sequence ID" value="NZ_FNPV01000002.1"/>
</dbReference>
<dbReference type="Proteomes" id="UP000199230">
    <property type="component" value="Unassembled WGS sequence"/>
</dbReference>
<dbReference type="Gene3D" id="3.40.1440.10">
    <property type="entry name" value="GIY-YIG endonuclease"/>
    <property type="match status" value="1"/>
</dbReference>
<dbReference type="GO" id="GO:0006289">
    <property type="term" value="P:nucleotide-excision repair"/>
    <property type="evidence" value="ECO:0007669"/>
    <property type="project" value="UniProtKB-UniRule"/>
</dbReference>
<dbReference type="GO" id="GO:0009380">
    <property type="term" value="C:excinuclease repair complex"/>
    <property type="evidence" value="ECO:0007669"/>
    <property type="project" value="InterPro"/>
</dbReference>
<evidence type="ECO:0000256" key="7">
    <source>
        <dbReference type="HAMAP-Rule" id="MF_00203"/>
    </source>
</evidence>
<dbReference type="PANTHER" id="PTHR30562">
    <property type="entry name" value="UVRC/OXIDOREDUCTASE"/>
    <property type="match status" value="1"/>
</dbReference>
<dbReference type="AlphaFoldDB" id="A0A1H3K1Z4"/>
<dbReference type="GO" id="GO:0009432">
    <property type="term" value="P:SOS response"/>
    <property type="evidence" value="ECO:0007669"/>
    <property type="project" value="UniProtKB-UniRule"/>
</dbReference>
<dbReference type="InterPro" id="IPR047296">
    <property type="entry name" value="GIY-YIG_UvrC_Cho"/>
</dbReference>
<dbReference type="Pfam" id="PF01541">
    <property type="entry name" value="GIY-YIG"/>
    <property type="match status" value="1"/>
</dbReference>
<dbReference type="InterPro" id="IPR050066">
    <property type="entry name" value="UvrABC_protein_C"/>
</dbReference>
<dbReference type="InterPro" id="IPR038476">
    <property type="entry name" value="UvrC_RNase_H_dom_sf"/>
</dbReference>